<evidence type="ECO:0000313" key="2">
    <source>
        <dbReference type="Proteomes" id="UP000030645"/>
    </source>
</evidence>
<accession>W9QBL1</accession>
<dbReference type="AlphaFoldDB" id="W9QBL1"/>
<dbReference type="EMBL" id="KE343313">
    <property type="protein sequence ID" value="EXB23136.1"/>
    <property type="molecule type" value="Genomic_DNA"/>
</dbReference>
<sequence length="66" mass="7739">MAPLRQCHDAGGWARVEPWRYHFGAVAVWSLEFGLIRALERRGTHYQGRDTPDFIQTHPFKLLDFL</sequence>
<gene>
    <name evidence="1" type="ORF">L484_016151</name>
</gene>
<reference evidence="2" key="1">
    <citation type="submission" date="2013-01" db="EMBL/GenBank/DDBJ databases">
        <title>Draft Genome Sequence of a Mulberry Tree, Morus notabilis C.K. Schneid.</title>
        <authorList>
            <person name="He N."/>
            <person name="Zhao S."/>
        </authorList>
    </citation>
    <scope>NUCLEOTIDE SEQUENCE</scope>
</reference>
<evidence type="ECO:0000313" key="1">
    <source>
        <dbReference type="EMBL" id="EXB23136.1"/>
    </source>
</evidence>
<name>W9QBL1_9ROSA</name>
<proteinExistence type="predicted"/>
<keyword evidence="2" id="KW-1185">Reference proteome</keyword>
<protein>
    <submittedName>
        <fullName evidence="1">Uncharacterized protein</fullName>
    </submittedName>
</protein>
<dbReference type="Proteomes" id="UP000030645">
    <property type="component" value="Unassembled WGS sequence"/>
</dbReference>
<organism evidence="1 2">
    <name type="scientific">Morus notabilis</name>
    <dbReference type="NCBI Taxonomy" id="981085"/>
    <lineage>
        <taxon>Eukaryota</taxon>
        <taxon>Viridiplantae</taxon>
        <taxon>Streptophyta</taxon>
        <taxon>Embryophyta</taxon>
        <taxon>Tracheophyta</taxon>
        <taxon>Spermatophyta</taxon>
        <taxon>Magnoliopsida</taxon>
        <taxon>eudicotyledons</taxon>
        <taxon>Gunneridae</taxon>
        <taxon>Pentapetalae</taxon>
        <taxon>rosids</taxon>
        <taxon>fabids</taxon>
        <taxon>Rosales</taxon>
        <taxon>Moraceae</taxon>
        <taxon>Moreae</taxon>
        <taxon>Morus</taxon>
    </lineage>
</organism>